<evidence type="ECO:0000256" key="4">
    <source>
        <dbReference type="ARBA" id="ARBA00023172"/>
    </source>
</evidence>
<organism evidence="8 9">
    <name type="scientific">Fodinibius salipaludis</name>
    <dbReference type="NCBI Taxonomy" id="2032627"/>
    <lineage>
        <taxon>Bacteria</taxon>
        <taxon>Pseudomonadati</taxon>
        <taxon>Balneolota</taxon>
        <taxon>Balneolia</taxon>
        <taxon>Balneolales</taxon>
        <taxon>Balneolaceae</taxon>
        <taxon>Fodinibius</taxon>
    </lineage>
</organism>
<keyword evidence="9" id="KW-1185">Reference proteome</keyword>
<dbReference type="CDD" id="cd00397">
    <property type="entry name" value="DNA_BRE_C"/>
    <property type="match status" value="1"/>
</dbReference>
<dbReference type="GO" id="GO:0006310">
    <property type="term" value="P:DNA recombination"/>
    <property type="evidence" value="ECO:0007669"/>
    <property type="project" value="UniProtKB-KW"/>
</dbReference>
<dbReference type="InterPro" id="IPR050090">
    <property type="entry name" value="Tyrosine_recombinase_XerCD"/>
</dbReference>
<dbReference type="GO" id="GO:0003677">
    <property type="term" value="F:DNA binding"/>
    <property type="evidence" value="ECO:0007669"/>
    <property type="project" value="UniProtKB-UniRule"/>
</dbReference>
<dbReference type="EMBL" id="NSKE01000007">
    <property type="protein sequence ID" value="PAU93725.1"/>
    <property type="molecule type" value="Genomic_DNA"/>
</dbReference>
<dbReference type="Proteomes" id="UP000218831">
    <property type="component" value="Unassembled WGS sequence"/>
</dbReference>
<keyword evidence="3 5" id="KW-0238">DNA-binding</keyword>
<dbReference type="SUPFAM" id="SSF56349">
    <property type="entry name" value="DNA breaking-rejoining enzymes"/>
    <property type="match status" value="1"/>
</dbReference>
<evidence type="ECO:0000256" key="2">
    <source>
        <dbReference type="ARBA" id="ARBA00022908"/>
    </source>
</evidence>
<protein>
    <recommendedName>
        <fullName evidence="10">Integrase</fullName>
    </recommendedName>
</protein>
<dbReference type="PROSITE" id="PS51898">
    <property type="entry name" value="TYR_RECOMBINASE"/>
    <property type="match status" value="1"/>
</dbReference>
<feature type="domain" description="Core-binding (CB)" evidence="7">
    <location>
        <begin position="103"/>
        <end position="181"/>
    </location>
</feature>
<keyword evidence="4" id="KW-0233">DNA recombination</keyword>
<dbReference type="PANTHER" id="PTHR30349">
    <property type="entry name" value="PHAGE INTEGRASE-RELATED"/>
    <property type="match status" value="1"/>
</dbReference>
<dbReference type="OrthoDB" id="9801717at2"/>
<dbReference type="InterPro" id="IPR044068">
    <property type="entry name" value="CB"/>
</dbReference>
<dbReference type="InterPro" id="IPR013762">
    <property type="entry name" value="Integrase-like_cat_sf"/>
</dbReference>
<dbReference type="GO" id="GO:0015074">
    <property type="term" value="P:DNA integration"/>
    <property type="evidence" value="ECO:0007669"/>
    <property type="project" value="UniProtKB-KW"/>
</dbReference>
<evidence type="ECO:0000256" key="1">
    <source>
        <dbReference type="ARBA" id="ARBA00008857"/>
    </source>
</evidence>
<dbReference type="Gene3D" id="1.10.150.130">
    <property type="match status" value="1"/>
</dbReference>
<proteinExistence type="inferred from homology"/>
<keyword evidence="2" id="KW-0229">DNA integration</keyword>
<accession>A0A2A2GA61</accession>
<feature type="domain" description="Tyr recombinase" evidence="6">
    <location>
        <begin position="203"/>
        <end position="413"/>
    </location>
</feature>
<dbReference type="InterPro" id="IPR010998">
    <property type="entry name" value="Integrase_recombinase_N"/>
</dbReference>
<dbReference type="Gene3D" id="1.10.443.10">
    <property type="entry name" value="Intergrase catalytic core"/>
    <property type="match status" value="1"/>
</dbReference>
<evidence type="ECO:0000259" key="6">
    <source>
        <dbReference type="PROSITE" id="PS51898"/>
    </source>
</evidence>
<dbReference type="InterPro" id="IPR002104">
    <property type="entry name" value="Integrase_catalytic"/>
</dbReference>
<dbReference type="Pfam" id="PF00589">
    <property type="entry name" value="Phage_integrase"/>
    <property type="match status" value="1"/>
</dbReference>
<name>A0A2A2GA61_9BACT</name>
<evidence type="ECO:0000259" key="7">
    <source>
        <dbReference type="PROSITE" id="PS51900"/>
    </source>
</evidence>
<evidence type="ECO:0000256" key="5">
    <source>
        <dbReference type="PROSITE-ProRule" id="PRU01248"/>
    </source>
</evidence>
<dbReference type="PROSITE" id="PS51900">
    <property type="entry name" value="CB"/>
    <property type="match status" value="1"/>
</dbReference>
<comment type="caution">
    <text evidence="8">The sequence shown here is derived from an EMBL/GenBank/DDBJ whole genome shotgun (WGS) entry which is preliminary data.</text>
</comment>
<gene>
    <name evidence="8" type="ORF">CK503_11275</name>
</gene>
<dbReference type="AlphaFoldDB" id="A0A2A2GA61"/>
<reference evidence="8 9" key="1">
    <citation type="submission" date="2017-08" db="EMBL/GenBank/DDBJ databases">
        <title>Aliifodinibius alkalisoli sp. nov., isolated from saline alkaline soil.</title>
        <authorList>
            <person name="Liu D."/>
            <person name="Zhang G."/>
        </authorList>
    </citation>
    <scope>NUCLEOTIDE SEQUENCE [LARGE SCALE GENOMIC DNA]</scope>
    <source>
        <strain evidence="8 9">WN023</strain>
    </source>
</reference>
<comment type="similarity">
    <text evidence="1">Belongs to the 'phage' integrase family.</text>
</comment>
<evidence type="ECO:0000313" key="8">
    <source>
        <dbReference type="EMBL" id="PAU93725.1"/>
    </source>
</evidence>
<evidence type="ECO:0000313" key="9">
    <source>
        <dbReference type="Proteomes" id="UP000218831"/>
    </source>
</evidence>
<evidence type="ECO:0008006" key="10">
    <source>
        <dbReference type="Google" id="ProtNLM"/>
    </source>
</evidence>
<dbReference type="PANTHER" id="PTHR30349:SF64">
    <property type="entry name" value="PROPHAGE INTEGRASE INTD-RELATED"/>
    <property type="match status" value="1"/>
</dbReference>
<dbReference type="InterPro" id="IPR011010">
    <property type="entry name" value="DNA_brk_join_enz"/>
</dbReference>
<sequence>MHMNELVHRVPILYQLVIFTHNIDYMASLKKRKGTYYIRFFKKINGKRKQKALSLGTTIKREAQKLLIEYEDKFQRGEIDPFNGWTPRKEAKKKRSKLRGKYIPLHKAADQFIEERSQANQKTKDNYRRHLNMLEDQLGRTMPVTEILEKDIREFCFRDDIAPATQASYLRHLKVFFKWMHEREILKEDITADIKPPKVPQKIAQKIISREQLDRVFDAFDKFYKEQKEKGYVTKPHQMRLWFKPMINTMYYCGMRASEGVNLQWNEVDLEGNSDDPDDHGHILIINTDDNTTKSKLERVIPIREPLKPWLVEWHEKQGEPKDGYVFPSSTGLNRFHGMTAGSLSRSFKKFVRLAKDVPNSITLHGLRHSCVTDLLRKGVPIHMVQKIMGHSSIDVTQIYEHLDQKDIKNAIKGID</sequence>
<evidence type="ECO:0000256" key="3">
    <source>
        <dbReference type="ARBA" id="ARBA00023125"/>
    </source>
</evidence>